<accession>A0A927D504</accession>
<organism evidence="3 4">
    <name type="scientific">Sulfitobacter aestuariivivens</name>
    <dbReference type="NCBI Taxonomy" id="2766981"/>
    <lineage>
        <taxon>Bacteria</taxon>
        <taxon>Pseudomonadati</taxon>
        <taxon>Pseudomonadota</taxon>
        <taxon>Alphaproteobacteria</taxon>
        <taxon>Rhodobacterales</taxon>
        <taxon>Roseobacteraceae</taxon>
        <taxon>Sulfitobacter</taxon>
    </lineage>
</organism>
<comment type="caution">
    <text evidence="3">The sequence shown here is derived from an EMBL/GenBank/DDBJ whole genome shotgun (WGS) entry which is preliminary data.</text>
</comment>
<dbReference type="AlphaFoldDB" id="A0A927D504"/>
<protein>
    <submittedName>
        <fullName evidence="3">Glycosyltransferase family 4 protein</fullName>
    </submittedName>
</protein>
<sequence>MARARLIDLTRSLRRAGRIATGIDRVEHAYLGRFLSDTEPVFGIVRTPFGYLLLDRAGLEAVRDRLDGLVPWGGVSLMSRLAPGRDEIALRAESDARQLAIARVSRRGLRRMLRAHLDGAVDYFNVGHSDLTDRVLDAVDGIGGAIHVMIHDVIPLEHPEYQRKGAARRFEKKLRRVGARAHRIIYNSADTRSRAERHLESWGRVPDGIVAHLGTITLQADATALPVGLPPRGPYFVTVGTIEPRKNHAFLLDLWDDWGQDAPPLLICGSRGWNNEEVFARLDALPPDGAVRELPGLDDAGLAALIEKSSGVLFPSVAEGFGLPPVEALSLGARVLCNDLNVFREILGKNPVYVDVSDPKMWKNTLMRWANEPPDAPEEHRYSGSTWDDHFKTVLSLM</sequence>
<evidence type="ECO:0000259" key="2">
    <source>
        <dbReference type="Pfam" id="PF00534"/>
    </source>
</evidence>
<dbReference type="CDD" id="cd03809">
    <property type="entry name" value="GT4_MtfB-like"/>
    <property type="match status" value="1"/>
</dbReference>
<gene>
    <name evidence="3" type="ORF">H9Q16_15270</name>
</gene>
<dbReference type="SUPFAM" id="SSF53756">
    <property type="entry name" value="UDP-Glycosyltransferase/glycogen phosphorylase"/>
    <property type="match status" value="1"/>
</dbReference>
<dbReference type="GO" id="GO:0016757">
    <property type="term" value="F:glycosyltransferase activity"/>
    <property type="evidence" value="ECO:0007669"/>
    <property type="project" value="InterPro"/>
</dbReference>
<keyword evidence="1" id="KW-0808">Transferase</keyword>
<dbReference type="InterPro" id="IPR001296">
    <property type="entry name" value="Glyco_trans_1"/>
</dbReference>
<dbReference type="PANTHER" id="PTHR46401">
    <property type="entry name" value="GLYCOSYLTRANSFERASE WBBK-RELATED"/>
    <property type="match status" value="1"/>
</dbReference>
<evidence type="ECO:0000313" key="3">
    <source>
        <dbReference type="EMBL" id="MBD3665295.1"/>
    </source>
</evidence>
<reference evidence="3" key="1">
    <citation type="submission" date="2020-08" db="EMBL/GenBank/DDBJ databases">
        <title>Sulfitobacter aestuariivivens sp. nov., isolated from a tidal flat.</title>
        <authorList>
            <person name="Park S."/>
            <person name="Yoon J.-H."/>
        </authorList>
    </citation>
    <scope>NUCLEOTIDE SEQUENCE</scope>
    <source>
        <strain evidence="3">TSTF-M16</strain>
    </source>
</reference>
<dbReference type="Pfam" id="PF00534">
    <property type="entry name" value="Glycos_transf_1"/>
    <property type="match status" value="1"/>
</dbReference>
<proteinExistence type="predicted"/>
<name>A0A927D504_9RHOB</name>
<dbReference type="Proteomes" id="UP000635142">
    <property type="component" value="Unassembled WGS sequence"/>
</dbReference>
<dbReference type="Gene3D" id="3.40.50.2000">
    <property type="entry name" value="Glycogen Phosphorylase B"/>
    <property type="match status" value="1"/>
</dbReference>
<evidence type="ECO:0000313" key="4">
    <source>
        <dbReference type="Proteomes" id="UP000635142"/>
    </source>
</evidence>
<feature type="domain" description="Glycosyl transferase family 1" evidence="2">
    <location>
        <begin position="229"/>
        <end position="377"/>
    </location>
</feature>
<evidence type="ECO:0000256" key="1">
    <source>
        <dbReference type="ARBA" id="ARBA00022679"/>
    </source>
</evidence>
<keyword evidence="4" id="KW-1185">Reference proteome</keyword>
<dbReference type="PANTHER" id="PTHR46401:SF2">
    <property type="entry name" value="GLYCOSYLTRANSFERASE WBBK-RELATED"/>
    <property type="match status" value="1"/>
</dbReference>
<dbReference type="EMBL" id="JACTAG010000002">
    <property type="protein sequence ID" value="MBD3665295.1"/>
    <property type="molecule type" value="Genomic_DNA"/>
</dbReference>